<dbReference type="Pfam" id="PF00176">
    <property type="entry name" value="SNF2-rel_dom"/>
    <property type="match status" value="1"/>
</dbReference>
<name>A0A151U857_CAJCA</name>
<dbReference type="Pfam" id="PF00097">
    <property type="entry name" value="zf-C3HC4"/>
    <property type="match status" value="1"/>
</dbReference>
<dbReference type="InterPro" id="IPR001841">
    <property type="entry name" value="Znf_RING"/>
</dbReference>
<dbReference type="InterPro" id="IPR038718">
    <property type="entry name" value="SNF2-like_sf"/>
</dbReference>
<keyword evidence="15" id="KW-1185">Reference proteome</keyword>
<evidence type="ECO:0000313" key="15">
    <source>
        <dbReference type="Proteomes" id="UP000075243"/>
    </source>
</evidence>
<proteinExistence type="inferred from homology"/>
<evidence type="ECO:0000256" key="5">
    <source>
        <dbReference type="ARBA" id="ARBA00022801"/>
    </source>
</evidence>
<keyword evidence="8" id="KW-0067">ATP-binding</keyword>
<dbReference type="SMART" id="SM00487">
    <property type="entry name" value="DEXDc"/>
    <property type="match status" value="1"/>
</dbReference>
<dbReference type="PROSITE" id="PS00518">
    <property type="entry name" value="ZF_RING_1"/>
    <property type="match status" value="1"/>
</dbReference>
<evidence type="ECO:0000256" key="8">
    <source>
        <dbReference type="ARBA" id="ARBA00022840"/>
    </source>
</evidence>
<dbReference type="CDD" id="cd18008">
    <property type="entry name" value="DEXDc_SHPRH-like"/>
    <property type="match status" value="1"/>
</dbReference>
<evidence type="ECO:0000313" key="14">
    <source>
        <dbReference type="EMBL" id="KYP75467.1"/>
    </source>
</evidence>
<feature type="compositionally biased region" description="Low complexity" evidence="10">
    <location>
        <begin position="36"/>
        <end position="49"/>
    </location>
</feature>
<keyword evidence="7" id="KW-0862">Zinc</keyword>
<feature type="region of interest" description="Disordered" evidence="10">
    <location>
        <begin position="18"/>
        <end position="76"/>
    </location>
</feature>
<dbReference type="Pfam" id="PF00271">
    <property type="entry name" value="Helicase_C"/>
    <property type="match status" value="1"/>
</dbReference>
<evidence type="ECO:0000259" key="12">
    <source>
        <dbReference type="PROSITE" id="PS51192"/>
    </source>
</evidence>
<dbReference type="PROSITE" id="PS51194">
    <property type="entry name" value="HELICASE_CTER"/>
    <property type="match status" value="1"/>
</dbReference>
<dbReference type="Gene3D" id="3.40.50.10810">
    <property type="entry name" value="Tandem AAA-ATPase domain"/>
    <property type="match status" value="1"/>
</dbReference>
<dbReference type="GO" id="GO:0006281">
    <property type="term" value="P:DNA repair"/>
    <property type="evidence" value="ECO:0007669"/>
    <property type="project" value="TreeGrafter"/>
</dbReference>
<evidence type="ECO:0000256" key="9">
    <source>
        <dbReference type="PROSITE-ProRule" id="PRU00175"/>
    </source>
</evidence>
<dbReference type="InterPro" id="IPR027417">
    <property type="entry name" value="P-loop_NTPase"/>
</dbReference>
<protein>
    <submittedName>
        <fullName evidence="14">ATP-dependent helicase C23E6.02</fullName>
    </submittedName>
</protein>
<dbReference type="PROSITE" id="PS51192">
    <property type="entry name" value="HELICASE_ATP_BIND_1"/>
    <property type="match status" value="1"/>
</dbReference>
<evidence type="ECO:0000256" key="7">
    <source>
        <dbReference type="ARBA" id="ARBA00022833"/>
    </source>
</evidence>
<dbReference type="InterPro" id="IPR013083">
    <property type="entry name" value="Znf_RING/FYVE/PHD"/>
</dbReference>
<comment type="similarity">
    <text evidence="1">Belongs to the SNF2/RAD54 helicase family. RAD16 subfamily.</text>
</comment>
<dbReference type="GO" id="GO:0004386">
    <property type="term" value="F:helicase activity"/>
    <property type="evidence" value="ECO:0007669"/>
    <property type="project" value="UniProtKB-KW"/>
</dbReference>
<evidence type="ECO:0000259" key="11">
    <source>
        <dbReference type="PROSITE" id="PS50089"/>
    </source>
</evidence>
<feature type="domain" description="RING-type" evidence="11">
    <location>
        <begin position="567"/>
        <end position="603"/>
    </location>
</feature>
<dbReference type="FunFam" id="3.40.50.10810:FF:000071">
    <property type="entry name" value="SNF2 domain-containing protein / helicase domain-containing protein / zinc finger protein-like protein"/>
    <property type="match status" value="1"/>
</dbReference>
<keyword evidence="4 9" id="KW-0863">Zinc-finger</keyword>
<dbReference type="GO" id="GO:0005524">
    <property type="term" value="F:ATP binding"/>
    <property type="evidence" value="ECO:0007669"/>
    <property type="project" value="UniProtKB-KW"/>
</dbReference>
<dbReference type="PANTHER" id="PTHR45626:SF24">
    <property type="entry name" value="HELICASE-LIKE TRANSCRIPTION FACTOR CHR28-RELATED"/>
    <property type="match status" value="1"/>
</dbReference>
<dbReference type="InterPro" id="IPR000330">
    <property type="entry name" value="SNF2_N"/>
</dbReference>
<dbReference type="Gene3D" id="3.30.40.10">
    <property type="entry name" value="Zinc/RING finger domain, C3HC4 (zinc finger)"/>
    <property type="match status" value="1"/>
</dbReference>
<dbReference type="InterPro" id="IPR017907">
    <property type="entry name" value="Znf_RING_CS"/>
</dbReference>
<keyword evidence="3" id="KW-0547">Nucleotide-binding</keyword>
<keyword evidence="5" id="KW-0378">Hydrolase</keyword>
<gene>
    <name evidence="14" type="ORF">KK1_008202</name>
</gene>
<dbReference type="PANTHER" id="PTHR45626">
    <property type="entry name" value="TRANSCRIPTION TERMINATION FACTOR 2-RELATED"/>
    <property type="match status" value="1"/>
</dbReference>
<dbReference type="InterPro" id="IPR001650">
    <property type="entry name" value="Helicase_C-like"/>
</dbReference>
<dbReference type="GO" id="GO:0005634">
    <property type="term" value="C:nucleus"/>
    <property type="evidence" value="ECO:0007669"/>
    <property type="project" value="TreeGrafter"/>
</dbReference>
<dbReference type="CDD" id="cd18793">
    <property type="entry name" value="SF2_C_SNF"/>
    <property type="match status" value="1"/>
</dbReference>
<dbReference type="PROSITE" id="PS50089">
    <property type="entry name" value="ZF_RING_2"/>
    <property type="match status" value="1"/>
</dbReference>
<reference evidence="14 15" key="1">
    <citation type="journal article" date="2012" name="Nat. Biotechnol.">
        <title>Draft genome sequence of pigeonpea (Cajanus cajan), an orphan legume crop of resource-poor farmers.</title>
        <authorList>
            <person name="Varshney R.K."/>
            <person name="Chen W."/>
            <person name="Li Y."/>
            <person name="Bharti A.K."/>
            <person name="Saxena R.K."/>
            <person name="Schlueter J.A."/>
            <person name="Donoghue M.T."/>
            <person name="Azam S."/>
            <person name="Fan G."/>
            <person name="Whaley A.M."/>
            <person name="Farmer A.D."/>
            <person name="Sheridan J."/>
            <person name="Iwata A."/>
            <person name="Tuteja R."/>
            <person name="Penmetsa R.V."/>
            <person name="Wu W."/>
            <person name="Upadhyaya H.D."/>
            <person name="Yang S.P."/>
            <person name="Shah T."/>
            <person name="Saxena K.B."/>
            <person name="Michael T."/>
            <person name="McCombie W.R."/>
            <person name="Yang B."/>
            <person name="Zhang G."/>
            <person name="Yang H."/>
            <person name="Wang J."/>
            <person name="Spillane C."/>
            <person name="Cook D.R."/>
            <person name="May G.D."/>
            <person name="Xu X."/>
            <person name="Jackson S.A."/>
        </authorList>
    </citation>
    <scope>NUCLEOTIDE SEQUENCE [LARGE SCALE GENOMIC DNA]</scope>
    <source>
        <strain evidence="15">cv. Asha</strain>
    </source>
</reference>
<keyword evidence="2" id="KW-0479">Metal-binding</keyword>
<dbReference type="InterPro" id="IPR049730">
    <property type="entry name" value="SNF2/RAD54-like_C"/>
</dbReference>
<dbReference type="SMART" id="SM00490">
    <property type="entry name" value="HELICc"/>
    <property type="match status" value="1"/>
</dbReference>
<dbReference type="Gene3D" id="3.40.50.300">
    <property type="entry name" value="P-loop containing nucleotide triphosphate hydrolases"/>
    <property type="match status" value="1"/>
</dbReference>
<evidence type="ECO:0000259" key="13">
    <source>
        <dbReference type="PROSITE" id="PS51194"/>
    </source>
</evidence>
<dbReference type="GO" id="GO:0008094">
    <property type="term" value="F:ATP-dependent activity, acting on DNA"/>
    <property type="evidence" value="ECO:0007669"/>
    <property type="project" value="TreeGrafter"/>
</dbReference>
<dbReference type="SUPFAM" id="SSF57850">
    <property type="entry name" value="RING/U-box"/>
    <property type="match status" value="1"/>
</dbReference>
<keyword evidence="6 14" id="KW-0347">Helicase</keyword>
<evidence type="ECO:0000256" key="6">
    <source>
        <dbReference type="ARBA" id="ARBA00022806"/>
    </source>
</evidence>
<dbReference type="EMBL" id="CM003604">
    <property type="protein sequence ID" value="KYP75467.1"/>
    <property type="molecule type" value="Genomic_DNA"/>
</dbReference>
<dbReference type="Gramene" id="C.cajan_07963.t">
    <property type="protein sequence ID" value="C.cajan_07963.t"/>
    <property type="gene ID" value="C.cajan_07963"/>
</dbReference>
<dbReference type="SUPFAM" id="SSF52540">
    <property type="entry name" value="P-loop containing nucleoside triphosphate hydrolases"/>
    <property type="match status" value="2"/>
</dbReference>
<evidence type="ECO:0000256" key="2">
    <source>
        <dbReference type="ARBA" id="ARBA00022723"/>
    </source>
</evidence>
<feature type="domain" description="Helicase C-terminal" evidence="13">
    <location>
        <begin position="669"/>
        <end position="835"/>
    </location>
</feature>
<dbReference type="InterPro" id="IPR014001">
    <property type="entry name" value="Helicase_ATP-bd"/>
</dbReference>
<dbReference type="InterPro" id="IPR050628">
    <property type="entry name" value="SNF2_RAD54_helicase_TF"/>
</dbReference>
<evidence type="ECO:0000256" key="1">
    <source>
        <dbReference type="ARBA" id="ARBA00008438"/>
    </source>
</evidence>
<dbReference type="Proteomes" id="UP000075243">
    <property type="component" value="Chromosome 2"/>
</dbReference>
<dbReference type="STRING" id="3821.A0A151U857"/>
<feature type="compositionally biased region" description="Polar residues" evidence="10">
    <location>
        <begin position="51"/>
        <end position="76"/>
    </location>
</feature>
<dbReference type="AlphaFoldDB" id="A0A151U857"/>
<dbReference type="GO" id="GO:0016787">
    <property type="term" value="F:hydrolase activity"/>
    <property type="evidence" value="ECO:0007669"/>
    <property type="project" value="UniProtKB-KW"/>
</dbReference>
<feature type="domain" description="Helicase ATP-binding" evidence="12">
    <location>
        <begin position="257"/>
        <end position="450"/>
    </location>
</feature>
<evidence type="ECO:0000256" key="3">
    <source>
        <dbReference type="ARBA" id="ARBA00022741"/>
    </source>
</evidence>
<organism evidence="14 15">
    <name type="scientific">Cajanus cajan</name>
    <name type="common">Pigeon pea</name>
    <name type="synonym">Cajanus indicus</name>
    <dbReference type="NCBI Taxonomy" id="3821"/>
    <lineage>
        <taxon>Eukaryota</taxon>
        <taxon>Viridiplantae</taxon>
        <taxon>Streptophyta</taxon>
        <taxon>Embryophyta</taxon>
        <taxon>Tracheophyta</taxon>
        <taxon>Spermatophyta</taxon>
        <taxon>Magnoliopsida</taxon>
        <taxon>eudicotyledons</taxon>
        <taxon>Gunneridae</taxon>
        <taxon>Pentapetalae</taxon>
        <taxon>rosids</taxon>
        <taxon>fabids</taxon>
        <taxon>Fabales</taxon>
        <taxon>Fabaceae</taxon>
        <taxon>Papilionoideae</taxon>
        <taxon>50 kb inversion clade</taxon>
        <taxon>NPAAA clade</taxon>
        <taxon>indigoferoid/millettioid clade</taxon>
        <taxon>Phaseoleae</taxon>
        <taxon>Cajanus</taxon>
    </lineage>
</organism>
<dbReference type="InterPro" id="IPR018957">
    <property type="entry name" value="Znf_C3HC4_RING-type"/>
</dbReference>
<evidence type="ECO:0000256" key="4">
    <source>
        <dbReference type="ARBA" id="ARBA00022771"/>
    </source>
</evidence>
<dbReference type="GO" id="GO:0008270">
    <property type="term" value="F:zinc ion binding"/>
    <property type="evidence" value="ECO:0007669"/>
    <property type="project" value="UniProtKB-KW"/>
</dbReference>
<evidence type="ECO:0000256" key="10">
    <source>
        <dbReference type="SAM" id="MobiDB-lite"/>
    </source>
</evidence>
<sequence>MDNCIYITSSDDDLEEIEDPRRTLPQWATLAERSSDSGGWSRGDSSLRGANSLNPSSSNVFNHSQVKPRTQPVSGTNTLNHIARRDEPSYHAQNGNTSQHQTVNSRISNNHNADYERMSSQQALKRTLPSQLQDAYKNRRHGVGPSTSSDKGYFRENFSRGNDEDRFFYQNVGIRNLPSSMMLGKGITPQFASSSESAYRPGAGDERASGNDERLIYEAALQDISQPKTESDLPAGVLSVSLFRHQKIALAWMLLKETRSLHCLGGILADDQGLGKTISMISLILAQRSLQKRPAAGTLVVCPASVVRQWARELDEKVGDEKLSVLIYHGGSRTKDPVELAKFDVVITTYSIVTNEVPKQPLVEEDDIDEKTGERFGLSSDSIECGSGALAKVGWFRVILDEAQTIKNHRTQVARACCSLRAKRRWCLSGTPIQNSYKKLQAVLRAIMLRRTKGTLLDGKPIITLPPKTTRLSKVDFSFEERAFYTKLESDSRLQFKAYAAAGTVNQNYANILLMLLRLRQACDHPLLVKDFNSDPVGKTSVEMAKNLPRDMQINLFNCLETTFALCQVCNDPPDDPVITMCGHVYCYQCVSEYLAGDDNTCPAVGCKELIGEDVVFSKTTLRSCICDDGDSNSSADSILCDYSLVQQSDYTSSKIKAVLEVLESNYIGVTKHTRKYSESTTEGPIKAIVFSQWTSMLDLVEISLRQSDILYRRLDGRMTLGARDKAVKDFNTEPEVTVMLMSLKAGNLGLNMVAACHVILLDLWWNPTTEDQAIDRAHRIGQTRPVTVTRITIKDTVEDRILALQEEKRKMVASAFGEDHAGASGTRLTVDDLKYLFMV</sequence>
<dbReference type="SMART" id="SM00184">
    <property type="entry name" value="RING"/>
    <property type="match status" value="1"/>
</dbReference>
<accession>A0A151U857</accession>
<dbReference type="OMA" id="FGECGHI"/>